<sequence>MNRLLISIDRVEQFSLHVNEALDIIDVFLPWGWQVDIVTSTYGKTLSFELEKYKSNPAFRIISDKQGTLADAYSLIWVYKGFIAQKLLPVLETLTGTAPVIFRHFYDYHDIYMPWGAELENQLASLSLSLSPVVSERLLQNGLLSSQIAVLPFTVPSAFSCYPSRNARTALKRILYYAPDISAEMYELQQQLKSQSITLEWFDCSQPVSRIEPEWLDNYDMVMGGDEIVAKALILGIPVFLASTTGVEGYLNTHNLQEFEQSHFTVVNLQFCPETEEWIAALKRGFSEAVAWTRANQGRFGDKWTMPAAIQTILSQLPAPKRWSMDDPAQHALRFHRQSVLSWADKNYSIEQWLKDRSITEARRAALQSFIQSVPESGDIGIVIIDENGDAAACERSLAAVRQQTLPPATVMLLSDVDIALNEGTITACALGWVAELNEVVYHQTGPAALLLVMAGDELLPDALLLLAEQRLRRPETAVWYVDETFNDDMNEPGAILRPDPNIDLLRSTPYVGRTLLFDRRKVQAAGKGEDAVNPLIMYEWLWRCIENQGPGALGHVSDVVVRGQKENGRWHEAQSCEAGYRRVVEAHLQRLGIKASLDAGVNTGFARVRYQWDTQPLISIIVPTRDHAALLRACIDTLMEKTRYPYYELLIVDNQSVDAQACTFLNDLDKLNIEQIKVLRYDAPFNFAAMHNRAAEQAKGDVLLLLDNDCQITQPDWLDALLEHALRPEVALVGARLEYHDGRVQHGGYLLGVQNGVDSPWEGMQEHARGFQSYLQTEHNLAAVSASCMMVRKDVFFSLGGFAENDFPLYFADVDLGLRAQQQGYLNVWTPWSRVRHMGGATRLMPEKFNVQERPFQHDYSRLRQQWRATLLKDPSNHPLMQRAGKPFTLGAGTARFQQPLPGRPLPVVLAHHVDWQGCGNHRILQPFKAMESQLLLEGGLTQQIPGVMEVALLQPDIIVLESLSGGRFPSVMAQYRDVCDAKIVVEYDDYLLNVPVKNGNRNQFPKQIVKNLRKVMECADWVVVSTAPLADAYSRFHHDIRIAQNRLAEGQWGHLTSQRGVGRKVRIGWAGGSTHAGDLQILLPLIKELEDKVEWVFMGMKPRGVHCEFHTGVPFDMYPEKLASLNLDLALVPLEVNQFNECKSNLRLLEIGTCGVPIIATSIEPYRCGLPVTLVENRFKDWMGAIRAHLADMDATRRLGDQLRAAVHQDWYLREQGLDEWQKGWLTNAN</sequence>
<dbReference type="InterPro" id="IPR029044">
    <property type="entry name" value="Nucleotide-diphossugar_trans"/>
</dbReference>
<evidence type="ECO:0000313" key="3">
    <source>
        <dbReference type="Proteomes" id="UP000072520"/>
    </source>
</evidence>
<comment type="caution">
    <text evidence="2">The sequence shown here is derived from an EMBL/GenBank/DDBJ whole genome shotgun (WGS) entry which is preliminary data.</text>
</comment>
<dbReference type="Proteomes" id="UP000072520">
    <property type="component" value="Unassembled WGS sequence"/>
</dbReference>
<dbReference type="AlphaFoldDB" id="A0AB34VK19"/>
<organism evidence="2 3">
    <name type="scientific">Pantoea stewartii</name>
    <dbReference type="NCBI Taxonomy" id="66269"/>
    <lineage>
        <taxon>Bacteria</taxon>
        <taxon>Pseudomonadati</taxon>
        <taxon>Pseudomonadota</taxon>
        <taxon>Gammaproteobacteria</taxon>
        <taxon>Enterobacterales</taxon>
        <taxon>Erwiniaceae</taxon>
        <taxon>Pantoea</taxon>
    </lineage>
</organism>
<dbReference type="EMBL" id="LDSI01000002">
    <property type="protein sequence ID" value="KTT00897.1"/>
    <property type="molecule type" value="Genomic_DNA"/>
</dbReference>
<reference evidence="2 3" key="1">
    <citation type="journal article" date="2016" name="Front. Microbiol.">
        <title>Genomic Resource of Rice Seed Associated Bacteria.</title>
        <authorList>
            <person name="Midha S."/>
            <person name="Bansal K."/>
            <person name="Sharma S."/>
            <person name="Kumar N."/>
            <person name="Patil P.P."/>
            <person name="Chaudhry V."/>
            <person name="Patil P.B."/>
        </authorList>
    </citation>
    <scope>NUCLEOTIDE SEQUENCE [LARGE SCALE GENOMIC DNA]</scope>
    <source>
        <strain evidence="2 3">RSA13</strain>
    </source>
</reference>
<dbReference type="CDD" id="cd04186">
    <property type="entry name" value="GT_2_like_c"/>
    <property type="match status" value="1"/>
</dbReference>
<dbReference type="PANTHER" id="PTHR43179:SF7">
    <property type="entry name" value="RHAMNOSYLTRANSFERASE WBBL"/>
    <property type="match status" value="1"/>
</dbReference>
<gene>
    <name evidence="2" type="ORF">RSA13_00265</name>
</gene>
<feature type="domain" description="Glycosyltransferase 2-like" evidence="1">
    <location>
        <begin position="620"/>
        <end position="797"/>
    </location>
</feature>
<protein>
    <recommendedName>
        <fullName evidence="1">Glycosyltransferase 2-like domain-containing protein</fullName>
    </recommendedName>
</protein>
<dbReference type="RefSeq" id="WP_058707968.1">
    <property type="nucleotide sequence ID" value="NZ_LDSI01000002.1"/>
</dbReference>
<proteinExistence type="predicted"/>
<name>A0AB34VK19_9GAMM</name>
<dbReference type="Pfam" id="PF00535">
    <property type="entry name" value="Glycos_transf_2"/>
    <property type="match status" value="1"/>
</dbReference>
<evidence type="ECO:0000259" key="1">
    <source>
        <dbReference type="Pfam" id="PF00535"/>
    </source>
</evidence>
<evidence type="ECO:0000313" key="2">
    <source>
        <dbReference type="EMBL" id="KTT00897.1"/>
    </source>
</evidence>
<accession>A0AB34VK19</accession>
<dbReference type="InterPro" id="IPR001173">
    <property type="entry name" value="Glyco_trans_2-like"/>
</dbReference>
<dbReference type="Gene3D" id="3.90.550.10">
    <property type="entry name" value="Spore Coat Polysaccharide Biosynthesis Protein SpsA, Chain A"/>
    <property type="match status" value="1"/>
</dbReference>
<dbReference type="SUPFAM" id="SSF53448">
    <property type="entry name" value="Nucleotide-diphospho-sugar transferases"/>
    <property type="match status" value="1"/>
</dbReference>
<dbReference type="PANTHER" id="PTHR43179">
    <property type="entry name" value="RHAMNOSYLTRANSFERASE WBBL"/>
    <property type="match status" value="1"/>
</dbReference>